<dbReference type="Gene3D" id="3.40.50.880">
    <property type="match status" value="1"/>
</dbReference>
<keyword evidence="3" id="KW-1185">Reference proteome</keyword>
<dbReference type="EMBL" id="SFCC01000001">
    <property type="protein sequence ID" value="RZQ66031.1"/>
    <property type="molecule type" value="Genomic_DNA"/>
</dbReference>
<dbReference type="InterPro" id="IPR002818">
    <property type="entry name" value="DJ-1/PfpI"/>
</dbReference>
<evidence type="ECO:0000313" key="3">
    <source>
        <dbReference type="Proteomes" id="UP000292003"/>
    </source>
</evidence>
<dbReference type="Pfam" id="PF01965">
    <property type="entry name" value="DJ-1_PfpI"/>
    <property type="match status" value="1"/>
</dbReference>
<dbReference type="InterPro" id="IPR050325">
    <property type="entry name" value="Prot/Nucl_acid_deglycase"/>
</dbReference>
<keyword evidence="2" id="KW-0808">Transferase</keyword>
<dbReference type="GO" id="GO:0005737">
    <property type="term" value="C:cytoplasm"/>
    <property type="evidence" value="ECO:0007669"/>
    <property type="project" value="TreeGrafter"/>
</dbReference>
<dbReference type="PANTHER" id="PTHR48094:SF19">
    <property type="entry name" value="DJ-1_PFPI DOMAIN-CONTAINING PROTEIN"/>
    <property type="match status" value="1"/>
</dbReference>
<dbReference type="AlphaFoldDB" id="A0A4Q7JDQ7"/>
<feature type="domain" description="DJ-1/PfpI" evidence="1">
    <location>
        <begin position="7"/>
        <end position="171"/>
    </location>
</feature>
<proteinExistence type="predicted"/>
<dbReference type="SUPFAM" id="SSF52317">
    <property type="entry name" value="Class I glutamine amidotransferase-like"/>
    <property type="match status" value="1"/>
</dbReference>
<dbReference type="InterPro" id="IPR029062">
    <property type="entry name" value="Class_I_gatase-like"/>
</dbReference>
<evidence type="ECO:0000313" key="2">
    <source>
        <dbReference type="EMBL" id="RZQ66031.1"/>
    </source>
</evidence>
<dbReference type="GO" id="GO:0016740">
    <property type="term" value="F:transferase activity"/>
    <property type="evidence" value="ECO:0007669"/>
    <property type="project" value="UniProtKB-KW"/>
</dbReference>
<dbReference type="PANTHER" id="PTHR48094">
    <property type="entry name" value="PROTEIN/NUCLEIC ACID DEGLYCASE DJ-1-RELATED"/>
    <property type="match status" value="1"/>
</dbReference>
<reference evidence="2 3" key="1">
    <citation type="submission" date="2019-02" db="EMBL/GenBank/DDBJ databases">
        <title>Draft genome sequence of Amycolatopsis sp. 8-3EHSu isolated from roots of Suaeda maritima.</title>
        <authorList>
            <person name="Duangmal K."/>
            <person name="Chantavorakit T."/>
        </authorList>
    </citation>
    <scope>NUCLEOTIDE SEQUENCE [LARGE SCALE GENOMIC DNA]</scope>
    <source>
        <strain evidence="2 3">8-3EHSu</strain>
    </source>
</reference>
<accession>A0A4Q7JDQ7</accession>
<dbReference type="OrthoDB" id="6003696at2"/>
<keyword evidence="2" id="KW-0315">Glutamine amidotransferase</keyword>
<comment type="caution">
    <text evidence="2">The sequence shown here is derived from an EMBL/GenBank/DDBJ whole genome shotgun (WGS) entry which is preliminary data.</text>
</comment>
<sequence length="206" mass="21787">MLHMPTAHVLIYDTYADWEPAHLLAELRTGRFTGVRFDVVTVAATREPVTSMGGLRVRPDLALADLDPAASDLLVMPGAELWDVGGGREYTDVARRFLDAGVPVAAICGATAGLARAGLLDDRRHTSAAAEYLAATGYAGGRHYVDERAVVDGDLITAGPQSPVQFTRAVLGRLGLASEPTLAAYEGLFHQGNQSAFPVLMRAASA</sequence>
<gene>
    <name evidence="2" type="ORF">EWH70_02920</name>
</gene>
<organism evidence="2 3">
    <name type="scientific">Amycolatopsis suaedae</name>
    <dbReference type="NCBI Taxonomy" id="2510978"/>
    <lineage>
        <taxon>Bacteria</taxon>
        <taxon>Bacillati</taxon>
        <taxon>Actinomycetota</taxon>
        <taxon>Actinomycetes</taxon>
        <taxon>Pseudonocardiales</taxon>
        <taxon>Pseudonocardiaceae</taxon>
        <taxon>Amycolatopsis</taxon>
    </lineage>
</organism>
<dbReference type="Proteomes" id="UP000292003">
    <property type="component" value="Unassembled WGS sequence"/>
</dbReference>
<protein>
    <submittedName>
        <fullName evidence="2">Glutamine amidotransferase</fullName>
    </submittedName>
</protein>
<name>A0A4Q7JDQ7_9PSEU</name>
<evidence type="ECO:0000259" key="1">
    <source>
        <dbReference type="Pfam" id="PF01965"/>
    </source>
</evidence>